<dbReference type="OrthoDB" id="7347330at2759"/>
<sequence>MFKYLFFLAFVTSAFCTDVDYFDDVVNMLMNYDDRLVASGEEEEGEQPVLSEGIWKCGDCEQIQESNLIYNEVNEVISDLNSDESVQVQVSYSLQDMRCITVSADEAKSIRRVSGSCSGDSVTLSVTPTRSYQFTVKLYS</sequence>
<evidence type="ECO:0000313" key="2">
    <source>
        <dbReference type="Proteomes" id="UP000504629"/>
    </source>
</evidence>
<dbReference type="Proteomes" id="UP000504629">
    <property type="component" value="Unplaced"/>
</dbReference>
<evidence type="ECO:0000256" key="1">
    <source>
        <dbReference type="SAM" id="SignalP"/>
    </source>
</evidence>
<proteinExistence type="predicted"/>
<reference evidence="3" key="1">
    <citation type="submission" date="2025-08" db="UniProtKB">
        <authorList>
            <consortium name="RefSeq"/>
        </authorList>
    </citation>
    <scope>IDENTIFICATION</scope>
    <source>
        <tissue evidence="3">Silk gland</tissue>
    </source>
</reference>
<gene>
    <name evidence="3" type="primary">LOC114243556</name>
</gene>
<evidence type="ECO:0000313" key="3">
    <source>
        <dbReference type="RefSeq" id="XP_028030891.1"/>
    </source>
</evidence>
<feature type="chain" id="PRO_5026999464" evidence="1">
    <location>
        <begin position="17"/>
        <end position="140"/>
    </location>
</feature>
<dbReference type="GeneID" id="114243556"/>
<protein>
    <submittedName>
        <fullName evidence="3">Uncharacterized protein LOC114243556</fullName>
    </submittedName>
</protein>
<keyword evidence="2" id="KW-1185">Reference proteome</keyword>
<keyword evidence="1" id="KW-0732">Signal</keyword>
<name>A0A6J2JMI6_BOMMA</name>
<dbReference type="AlphaFoldDB" id="A0A6J2JMI6"/>
<dbReference type="RefSeq" id="XP_028030891.1">
    <property type="nucleotide sequence ID" value="XM_028175090.1"/>
</dbReference>
<organism evidence="2 3">
    <name type="scientific">Bombyx mandarina</name>
    <name type="common">Wild silk moth</name>
    <name type="synonym">Wild silkworm</name>
    <dbReference type="NCBI Taxonomy" id="7092"/>
    <lineage>
        <taxon>Eukaryota</taxon>
        <taxon>Metazoa</taxon>
        <taxon>Ecdysozoa</taxon>
        <taxon>Arthropoda</taxon>
        <taxon>Hexapoda</taxon>
        <taxon>Insecta</taxon>
        <taxon>Pterygota</taxon>
        <taxon>Neoptera</taxon>
        <taxon>Endopterygota</taxon>
        <taxon>Lepidoptera</taxon>
        <taxon>Glossata</taxon>
        <taxon>Ditrysia</taxon>
        <taxon>Bombycoidea</taxon>
        <taxon>Bombycidae</taxon>
        <taxon>Bombycinae</taxon>
        <taxon>Bombyx</taxon>
    </lineage>
</organism>
<feature type="signal peptide" evidence="1">
    <location>
        <begin position="1"/>
        <end position="16"/>
    </location>
</feature>
<dbReference type="KEGG" id="bman:114243556"/>
<accession>A0A6J2JMI6</accession>